<dbReference type="InterPro" id="IPR002938">
    <property type="entry name" value="FAD-bd"/>
</dbReference>
<dbReference type="GO" id="GO:0016491">
    <property type="term" value="F:oxidoreductase activity"/>
    <property type="evidence" value="ECO:0007669"/>
    <property type="project" value="UniProtKB-KW"/>
</dbReference>
<evidence type="ECO:0000313" key="4">
    <source>
        <dbReference type="EMBL" id="SMX82235.1"/>
    </source>
</evidence>
<evidence type="ECO:0000256" key="2">
    <source>
        <dbReference type="SAM" id="MobiDB-lite"/>
    </source>
</evidence>
<feature type="compositionally biased region" description="Low complexity" evidence="2">
    <location>
        <begin position="165"/>
        <end position="175"/>
    </location>
</feature>
<organism evidence="4 5">
    <name type="scientific">Brevibacterium linens ATCC 9172</name>
    <dbReference type="NCBI Taxonomy" id="1255617"/>
    <lineage>
        <taxon>Bacteria</taxon>
        <taxon>Bacillati</taxon>
        <taxon>Actinomycetota</taxon>
        <taxon>Actinomycetes</taxon>
        <taxon>Micrococcales</taxon>
        <taxon>Brevibacteriaceae</taxon>
        <taxon>Brevibacterium</taxon>
    </lineage>
</organism>
<keyword evidence="1" id="KW-0560">Oxidoreductase</keyword>
<dbReference type="AlphaFoldDB" id="A0A2H1J432"/>
<sequence>MPDTDSTHPTRHHSEHVDCIISGGGPAGIVAGLLLARGGVKVIVLEKHMDFFRDFRGDTIHPSTLRLLDELGLYHEFARIAHRRVEGVTLTGRGGKDVLLADFTRLDLPHPFMTIAPQWDFLNLLAKAGEDEPNFDLRMRVEATSLIWDDDRVVGLRARNSTVAVPAASTAPSVTEAAPPPEDTDVHAGERPDSTSDASTPATVEFRAPLVIAADGRWSQARAEAGLSVRKLSSTIDVWWFRIDTEAVLPDSVAPRGGNGKVFVAIPRDGHVQIARLIPKGADERLRAEGIGALRDAVAETYPQLAADVGQVEFDDVKLLDVRRNEARRWFTDGLLCIGDSAHAMSPLGGVGVNLAVQDGIAVARTLAEPLRAGSVRTAELRRLQLRRLPTTRAVELLQSGIHRMVEPAVHGHRPIRPPAPVEWLLTTFPALTRIPARILGVGITAEHAPDFARREEPTFEGTQ</sequence>
<evidence type="ECO:0000313" key="5">
    <source>
        <dbReference type="Proteomes" id="UP000234641"/>
    </source>
</evidence>
<dbReference type="Proteomes" id="UP000234641">
    <property type="component" value="Unassembled WGS sequence"/>
</dbReference>
<dbReference type="PANTHER" id="PTHR43476">
    <property type="entry name" value="3-(3-HYDROXY-PHENYL)PROPIONATE/3-HYDROXYCINNAMIC ACID HYDROXYLASE"/>
    <property type="match status" value="1"/>
</dbReference>
<proteinExistence type="predicted"/>
<dbReference type="GO" id="GO:0071949">
    <property type="term" value="F:FAD binding"/>
    <property type="evidence" value="ECO:0007669"/>
    <property type="project" value="InterPro"/>
</dbReference>
<dbReference type="Pfam" id="PF01494">
    <property type="entry name" value="FAD_binding_3"/>
    <property type="match status" value="2"/>
</dbReference>
<feature type="domain" description="FAD-binding" evidence="3">
    <location>
        <begin position="197"/>
        <end position="374"/>
    </location>
</feature>
<feature type="compositionally biased region" description="Basic and acidic residues" evidence="2">
    <location>
        <begin position="184"/>
        <end position="194"/>
    </location>
</feature>
<dbReference type="RefSeq" id="WP_205751091.1">
    <property type="nucleotide sequence ID" value="NZ_FXYY01000008.1"/>
</dbReference>
<evidence type="ECO:0000256" key="1">
    <source>
        <dbReference type="ARBA" id="ARBA00023002"/>
    </source>
</evidence>
<feature type="domain" description="FAD-binding" evidence="3">
    <location>
        <begin position="17"/>
        <end position="153"/>
    </location>
</feature>
<dbReference type="InterPro" id="IPR050631">
    <property type="entry name" value="PheA/TfdB_FAD_monoxygenase"/>
</dbReference>
<dbReference type="PRINTS" id="PR00420">
    <property type="entry name" value="RNGMNOXGNASE"/>
</dbReference>
<dbReference type="InterPro" id="IPR036188">
    <property type="entry name" value="FAD/NAD-bd_sf"/>
</dbReference>
<name>A0A2H1J432_BRELN</name>
<dbReference type="Gene3D" id="3.50.50.60">
    <property type="entry name" value="FAD/NAD(P)-binding domain"/>
    <property type="match status" value="2"/>
</dbReference>
<accession>A0A2H1J432</accession>
<dbReference type="PANTHER" id="PTHR43476:SF5">
    <property type="entry name" value="FAD-DEPENDENT MONOOXYGENASE"/>
    <property type="match status" value="1"/>
</dbReference>
<dbReference type="EMBL" id="FXYY01000008">
    <property type="protein sequence ID" value="SMX82235.1"/>
    <property type="molecule type" value="Genomic_DNA"/>
</dbReference>
<feature type="region of interest" description="Disordered" evidence="2">
    <location>
        <begin position="165"/>
        <end position="201"/>
    </location>
</feature>
<evidence type="ECO:0000259" key="3">
    <source>
        <dbReference type="Pfam" id="PF01494"/>
    </source>
</evidence>
<gene>
    <name evidence="4" type="ORF">BLIN9172_01746</name>
</gene>
<reference evidence="4 5" key="1">
    <citation type="submission" date="2017-03" db="EMBL/GenBank/DDBJ databases">
        <authorList>
            <person name="Afonso C.L."/>
            <person name="Miller P.J."/>
            <person name="Scott M.A."/>
            <person name="Spackman E."/>
            <person name="Goraichik I."/>
            <person name="Dimitrov K.M."/>
            <person name="Suarez D.L."/>
            <person name="Swayne D.E."/>
        </authorList>
    </citation>
    <scope>NUCLEOTIDE SEQUENCE [LARGE SCALE GENOMIC DNA]</scope>
    <source>
        <strain evidence="4 5">ATCC 9172</strain>
    </source>
</reference>
<protein>
    <submittedName>
        <fullName evidence="4">2-polyprenyl-6-methoxyphenol hydroxylase</fullName>
    </submittedName>
</protein>
<dbReference type="SUPFAM" id="SSF51905">
    <property type="entry name" value="FAD/NAD(P)-binding domain"/>
    <property type="match status" value="1"/>
</dbReference>